<evidence type="ECO:0000313" key="4">
    <source>
        <dbReference type="Proteomes" id="UP000016498"/>
    </source>
</evidence>
<accession>U1RXH3</accession>
<dbReference type="SUPFAM" id="SSF48371">
    <property type="entry name" value="ARM repeat"/>
    <property type="match status" value="2"/>
</dbReference>
<reference evidence="3 4" key="1">
    <citation type="submission" date="2013-06" db="EMBL/GenBank/DDBJ databases">
        <authorList>
            <person name="Weinstock G."/>
            <person name="Sodergren E."/>
            <person name="Lobos E.A."/>
            <person name="Fulton L."/>
            <person name="Fulton R."/>
            <person name="Courtney L."/>
            <person name="Fronick C."/>
            <person name="O'Laughlin M."/>
            <person name="Godfrey J."/>
            <person name="Wilson R.M."/>
            <person name="Miner T."/>
            <person name="Farmer C."/>
            <person name="Delehaunty K."/>
            <person name="Cordes M."/>
            <person name="Minx P."/>
            <person name="Tomlinson C."/>
            <person name="Chen J."/>
            <person name="Wollam A."/>
            <person name="Pepin K.H."/>
            <person name="Bhonagiri V."/>
            <person name="Zhang X."/>
            <person name="Warren W."/>
            <person name="Mitreva M."/>
            <person name="Mardis E.R."/>
            <person name="Wilson R.K."/>
        </authorList>
    </citation>
    <scope>NUCLEOTIDE SEQUENCE [LARGE SCALE GENOMIC DNA]</scope>
    <source>
        <strain evidence="3 4">F0510</strain>
    </source>
</reference>
<comment type="caution">
    <text evidence="3">The sequence shown here is derived from an EMBL/GenBank/DDBJ whole genome shotgun (WGS) entry which is preliminary data.</text>
</comment>
<feature type="domain" description="DUF4365" evidence="2">
    <location>
        <begin position="82"/>
        <end position="218"/>
    </location>
</feature>
<dbReference type="Gene3D" id="1.25.10.10">
    <property type="entry name" value="Leucine-rich Repeat Variant"/>
    <property type="match status" value="1"/>
</dbReference>
<dbReference type="Pfam" id="PF14280">
    <property type="entry name" value="DUF4365"/>
    <property type="match status" value="1"/>
</dbReference>
<dbReference type="Proteomes" id="UP000016498">
    <property type="component" value="Unassembled WGS sequence"/>
</dbReference>
<dbReference type="HOGENOM" id="CLU_313010_0_0_11"/>
<protein>
    <recommendedName>
        <fullName evidence="2">DUF4365 domain-containing protein</fullName>
    </recommendedName>
</protein>
<evidence type="ECO:0000256" key="1">
    <source>
        <dbReference type="SAM" id="MobiDB-lite"/>
    </source>
</evidence>
<gene>
    <name evidence="3" type="ORF">HMPREF1549_00263</name>
</gene>
<dbReference type="PATRIC" id="fig|1227262.3.peg.198"/>
<dbReference type="InterPro" id="IPR016024">
    <property type="entry name" value="ARM-type_fold"/>
</dbReference>
<sequence>MHRVLPTSDHDSAANGPPGRETILARCSALYYRLRQRSPVPPGGFLQPLSPTATSASLGATSFFSQLRKYMRAPKNEATGTSGESEVKAEFERLGWGVMSGAGHDLGTDLLLSPRDERRFDLGTALGAQVKTGRSQFGNEYKVDGQIVGWWFSTDLMHFEYWSNHAIPHIIILRDQDTNTSYWQLVTRDNIRHTGKTAKILIPQDQTIDESHNRDLQNAALSMLPSPVWEGSAWRGSSTIDHEMLIRCALLVPRMVATNPHGAGDILPGIEALALQVLMNGGFNKLFTSINRRKLTENDGSGIPSLEEASESSEWTWRATAALYNYLHKGDSDQILHLVSHSSTSNERAAAHVLAVMTHFDNNDAKSALTCVDDALKHDDYSPVDYAWLRTQKSRALLELGRTQDAYDLAIDTIRVRTLHPTDITASAIAGACAITAFYAAGWLRGNTDIVKKYYDNTAMWWRSELVSAGLSQHLSEEFSTWTQKRSIQFGWRDGAYTRLRSASLVSSLAGDQNGWRDAMKQLGQHILITSTTESPTERYVSALSMLRLAGDSDGAYDAARYLIDQVDAKIGRLAAREITLDYSTRTTALADIKLLTACGDVLEPSQANDVCCWAIKTLTDSTDYIERTQPTFDVFSHLLNMVRSLIPALGENSICSVIDYVLSLPVVTDDGGEAQLLAKLVYAVPRNSWTESDRKRALERYSSDAQFLREALLSVASYEAAEEIERRACAGDLMVLASLDSRMQDLSDTAAACLISRLCEVIEDEISLARNGIYDLHSYIDTGGALAQFSVLFPNYARWDYIERRLCTLPPTANTHTGTLMAIRSAGSNLSSEVRSDLIPCLESIYRGDRPSNLTFGADGSRGLAVEALAAVSDASTRTCLVNELLTHGSDERASAAWIISHFGQANQRETLLGLLHDSDQVVQCAALYGLCLDLVRSEDPDQSVIDIVANRLEHGTRSTASAIVEALRGRKAQEIPEQLVSVARQHPCASVRKLLNDSVQDIHLHAN</sequence>
<evidence type="ECO:0000259" key="2">
    <source>
        <dbReference type="Pfam" id="PF14280"/>
    </source>
</evidence>
<evidence type="ECO:0000313" key="3">
    <source>
        <dbReference type="EMBL" id="ERH23127.1"/>
    </source>
</evidence>
<dbReference type="EMBL" id="AWSD01000031">
    <property type="protein sequence ID" value="ERH23127.1"/>
    <property type="molecule type" value="Genomic_DNA"/>
</dbReference>
<proteinExistence type="predicted"/>
<name>U1RXH3_9ACTO</name>
<feature type="region of interest" description="Disordered" evidence="1">
    <location>
        <begin position="1"/>
        <end position="20"/>
    </location>
</feature>
<dbReference type="InterPro" id="IPR025375">
    <property type="entry name" value="DUF4365"/>
</dbReference>
<organism evidence="3 4">
    <name type="scientific">Actinomyces johnsonii F0510</name>
    <dbReference type="NCBI Taxonomy" id="1227262"/>
    <lineage>
        <taxon>Bacteria</taxon>
        <taxon>Bacillati</taxon>
        <taxon>Actinomycetota</taxon>
        <taxon>Actinomycetes</taxon>
        <taxon>Actinomycetales</taxon>
        <taxon>Actinomycetaceae</taxon>
        <taxon>Actinomyces</taxon>
    </lineage>
</organism>
<dbReference type="AlphaFoldDB" id="U1RXH3"/>
<dbReference type="InterPro" id="IPR011989">
    <property type="entry name" value="ARM-like"/>
</dbReference>